<evidence type="ECO:0000313" key="3">
    <source>
        <dbReference type="Proteomes" id="UP000095743"/>
    </source>
</evidence>
<evidence type="ECO:0000313" key="2">
    <source>
        <dbReference type="EMBL" id="AOT72592.1"/>
    </source>
</evidence>
<protein>
    <recommendedName>
        <fullName evidence="4">DUF3892 domain-containing protein</fullName>
    </recommendedName>
</protein>
<gene>
    <name evidence="2" type="ORF">Gferi_25385</name>
</gene>
<dbReference type="OrthoDB" id="1911032at2"/>
<dbReference type="RefSeq" id="WP_069980901.1">
    <property type="nucleotide sequence ID" value="NZ_CP017269.1"/>
</dbReference>
<dbReference type="KEGG" id="gfe:Gferi_25385"/>
<name>A0A1D8GNY2_9FIRM</name>
<evidence type="ECO:0000256" key="1">
    <source>
        <dbReference type="SAM" id="MobiDB-lite"/>
    </source>
</evidence>
<evidence type="ECO:0008006" key="4">
    <source>
        <dbReference type="Google" id="ProtNLM"/>
    </source>
</evidence>
<dbReference type="InterPro" id="IPR024997">
    <property type="entry name" value="DUF3892"/>
</dbReference>
<feature type="compositionally biased region" description="Polar residues" evidence="1">
    <location>
        <begin position="60"/>
        <end position="70"/>
    </location>
</feature>
<sequence length="76" mass="8397">MNDKAKIIKVRKNAQGDITDVMLNDGNVYSVNDAVALAKDHKIEGINVGQAKNGREYLRSNPNDIQSDNLDNLPVF</sequence>
<dbReference type="Proteomes" id="UP000095743">
    <property type="component" value="Chromosome"/>
</dbReference>
<keyword evidence="3" id="KW-1185">Reference proteome</keyword>
<proteinExistence type="predicted"/>
<reference evidence="2 3" key="1">
    <citation type="submission" date="2016-09" db="EMBL/GenBank/DDBJ databases">
        <title>Genomic analysis reveals versatility of anaerobic energy metabolism of Geosporobacter ferrireducens IRF9 of phylum Firmicutes.</title>
        <authorList>
            <person name="Kim S.-J."/>
        </authorList>
    </citation>
    <scope>NUCLEOTIDE SEQUENCE [LARGE SCALE GENOMIC DNA]</scope>
    <source>
        <strain evidence="2 3">IRF9</strain>
    </source>
</reference>
<organism evidence="2 3">
    <name type="scientific">Geosporobacter ferrireducens</name>
    <dbReference type="NCBI Taxonomy" id="1424294"/>
    <lineage>
        <taxon>Bacteria</taxon>
        <taxon>Bacillati</taxon>
        <taxon>Bacillota</taxon>
        <taxon>Clostridia</taxon>
        <taxon>Peptostreptococcales</taxon>
        <taxon>Thermotaleaceae</taxon>
        <taxon>Geosporobacter</taxon>
    </lineage>
</organism>
<accession>A0A1D8GNY2</accession>
<feature type="region of interest" description="Disordered" evidence="1">
    <location>
        <begin position="54"/>
        <end position="76"/>
    </location>
</feature>
<dbReference type="STRING" id="1424294.Gferi_25385"/>
<dbReference type="Pfam" id="PF13031">
    <property type="entry name" value="DUF3892"/>
    <property type="match status" value="1"/>
</dbReference>
<dbReference type="AlphaFoldDB" id="A0A1D8GNY2"/>
<dbReference type="EMBL" id="CP017269">
    <property type="protein sequence ID" value="AOT72592.1"/>
    <property type="molecule type" value="Genomic_DNA"/>
</dbReference>